<dbReference type="AlphaFoldDB" id="A0A1N7KJD0"/>
<name>A0A1N7KJD0_9FLAO</name>
<organism evidence="1 2">
    <name type="scientific">Chryseobacterium gambrini</name>
    <dbReference type="NCBI Taxonomy" id="373672"/>
    <lineage>
        <taxon>Bacteria</taxon>
        <taxon>Pseudomonadati</taxon>
        <taxon>Bacteroidota</taxon>
        <taxon>Flavobacteriia</taxon>
        <taxon>Flavobacteriales</taxon>
        <taxon>Weeksellaceae</taxon>
        <taxon>Chryseobacterium group</taxon>
        <taxon>Chryseobacterium</taxon>
    </lineage>
</organism>
<protein>
    <submittedName>
        <fullName evidence="1">Uncharacterized protein</fullName>
    </submittedName>
</protein>
<reference evidence="1 2" key="1">
    <citation type="submission" date="2017-01" db="EMBL/GenBank/DDBJ databases">
        <authorList>
            <person name="Mah S.A."/>
            <person name="Swanson W.J."/>
            <person name="Moy G.W."/>
            <person name="Vacquier V.D."/>
        </authorList>
    </citation>
    <scope>NUCLEOTIDE SEQUENCE [LARGE SCALE GENOMIC DNA]</scope>
    <source>
        <strain evidence="1 2">DSM 18014</strain>
    </source>
</reference>
<dbReference type="EMBL" id="FTOV01000001">
    <property type="protein sequence ID" value="SIS61606.1"/>
    <property type="molecule type" value="Genomic_DNA"/>
</dbReference>
<proteinExistence type="predicted"/>
<dbReference type="OrthoDB" id="9936238at2"/>
<dbReference type="STRING" id="373672.SAMN05421785_101533"/>
<evidence type="ECO:0000313" key="1">
    <source>
        <dbReference type="EMBL" id="SIS61606.1"/>
    </source>
</evidence>
<dbReference type="RefSeq" id="WP_076390352.1">
    <property type="nucleotide sequence ID" value="NZ_FTOV01000001.1"/>
</dbReference>
<evidence type="ECO:0000313" key="2">
    <source>
        <dbReference type="Proteomes" id="UP000185781"/>
    </source>
</evidence>
<accession>A0A1N7KJD0</accession>
<dbReference type="Proteomes" id="UP000185781">
    <property type="component" value="Unassembled WGS sequence"/>
</dbReference>
<gene>
    <name evidence="1" type="ORF">SAMN05421785_101533</name>
</gene>
<sequence length="303" mass="35502">MSKAQKWAESYFQRLEKIIEELKEHSLINHLNYFQFTGVSDEEIVKIESQIIELLKLNAEDYGTIPPSSFEFDEYMKAFYRMTNGLHISWDSHILESSLTTNEILTSAPKEKLTVAKDELLQAEGFLSLLPLNSLVSYNDVNIYGDPTDSRFGQEIRNKGGHFTYLDFYYFYNDTCIVLNDKDDSGLLYHGDDYSAHYDPNNVSDFVIYMEYLLAARFSIFLRHTAFLDINIIKEMRTNHYENLINKIHSENKYTSIDNILKYHMLNEQMLESYGDLNYLQSKPEEVYNKIEELLGLVLEDEL</sequence>